<sequence>MPKLKTSSSVVKRFKLTHNDNILRHQTRRSHLLQKKSSKHKNRLSRAMMVKKQDIRTIKIKLLN</sequence>
<keyword evidence="5" id="KW-0934">Plastid</keyword>
<dbReference type="AlphaFoldDB" id="A0A1C9CF97"/>
<dbReference type="PANTHER" id="PTHR33343:SF1">
    <property type="entry name" value="LARGE RIBOSOMAL SUBUNIT PROTEIN BL35M"/>
    <property type="match status" value="1"/>
</dbReference>
<dbReference type="HAMAP" id="MF_00514">
    <property type="entry name" value="Ribosomal_bL35"/>
    <property type="match status" value="1"/>
</dbReference>
<keyword evidence="3 4" id="KW-0687">Ribonucleoprotein</keyword>
<geneLocation type="plastid" evidence="5"/>
<evidence type="ECO:0000256" key="2">
    <source>
        <dbReference type="ARBA" id="ARBA00022980"/>
    </source>
</evidence>
<dbReference type="InterPro" id="IPR001706">
    <property type="entry name" value="Ribosomal_bL35"/>
</dbReference>
<dbReference type="EMBL" id="KX284723">
    <property type="protein sequence ID" value="AOM67080.1"/>
    <property type="molecule type" value="Genomic_DNA"/>
</dbReference>
<organism evidence="5">
    <name type="scientific">Hildenbrandia rivularis</name>
    <dbReference type="NCBI Taxonomy" id="135206"/>
    <lineage>
        <taxon>Eukaryota</taxon>
        <taxon>Rhodophyta</taxon>
        <taxon>Florideophyceae</taxon>
        <taxon>Hildenbrandiophycidae</taxon>
        <taxon>Hildenbrandiales</taxon>
        <taxon>Hildenbrandiaceae</taxon>
        <taxon>Hildenbrandia</taxon>
    </lineage>
</organism>
<dbReference type="PROSITE" id="PS00936">
    <property type="entry name" value="RIBOSOMAL_L35"/>
    <property type="match status" value="1"/>
</dbReference>
<evidence type="ECO:0000256" key="3">
    <source>
        <dbReference type="ARBA" id="ARBA00023274"/>
    </source>
</evidence>
<dbReference type="PRINTS" id="PR00064">
    <property type="entry name" value="RIBOSOMALL35"/>
</dbReference>
<dbReference type="GeneID" id="29074092"/>
<dbReference type="FunFam" id="4.10.410.60:FF:000001">
    <property type="entry name" value="50S ribosomal protein L35"/>
    <property type="match status" value="1"/>
</dbReference>
<dbReference type="InterPro" id="IPR018265">
    <property type="entry name" value="Ribosomal_bL35_CS"/>
</dbReference>
<protein>
    <recommendedName>
        <fullName evidence="4">50S ribosomal protein L35</fullName>
    </recommendedName>
</protein>
<dbReference type="GO" id="GO:0006412">
    <property type="term" value="P:translation"/>
    <property type="evidence" value="ECO:0007669"/>
    <property type="project" value="InterPro"/>
</dbReference>
<reference evidence="5" key="1">
    <citation type="journal article" date="2016" name="BMC Biol.">
        <title>Parallel evolution of highly conserved plastid genome architecture in red seaweeds and seed plants.</title>
        <authorList>
            <person name="Lee J."/>
            <person name="Cho C.H."/>
            <person name="Park S.I."/>
            <person name="Choi J.W."/>
            <person name="Song H.S."/>
            <person name="West J.A."/>
            <person name="Bhattacharya D."/>
            <person name="Yoon H.S."/>
        </authorList>
    </citation>
    <scope>NUCLEOTIDE SEQUENCE</scope>
</reference>
<dbReference type="GO" id="GO:0015934">
    <property type="term" value="C:large ribosomal subunit"/>
    <property type="evidence" value="ECO:0007669"/>
    <property type="project" value="TreeGrafter"/>
</dbReference>
<accession>A0A1C9CF97</accession>
<dbReference type="SUPFAM" id="SSF143034">
    <property type="entry name" value="L35p-like"/>
    <property type="match status" value="1"/>
</dbReference>
<keyword evidence="2 4" id="KW-0689">Ribosomal protein</keyword>
<evidence type="ECO:0000256" key="1">
    <source>
        <dbReference type="ARBA" id="ARBA00006598"/>
    </source>
</evidence>
<dbReference type="InterPro" id="IPR021137">
    <property type="entry name" value="Ribosomal_bL35-like"/>
</dbReference>
<dbReference type="NCBIfam" id="TIGR00001">
    <property type="entry name" value="rpmI_bact"/>
    <property type="match status" value="1"/>
</dbReference>
<evidence type="ECO:0000313" key="5">
    <source>
        <dbReference type="EMBL" id="AOM67080.1"/>
    </source>
</evidence>
<name>A0A1C9CF97_9FLOR</name>
<dbReference type="Pfam" id="PF01632">
    <property type="entry name" value="Ribosomal_L35p"/>
    <property type="match status" value="1"/>
</dbReference>
<gene>
    <name evidence="5" type="primary">rpl35</name>
    <name evidence="5" type="ORF">Hrvl_020</name>
</gene>
<evidence type="ECO:0000256" key="4">
    <source>
        <dbReference type="RuleBase" id="RU000568"/>
    </source>
</evidence>
<comment type="similarity">
    <text evidence="1 4">Belongs to the bacterial ribosomal protein bL35 family.</text>
</comment>
<dbReference type="InterPro" id="IPR037229">
    <property type="entry name" value="Ribosomal_bL35_sf"/>
</dbReference>
<dbReference type="PANTHER" id="PTHR33343">
    <property type="entry name" value="54S RIBOSOMAL PROTEIN BL35M"/>
    <property type="match status" value="1"/>
</dbReference>
<proteinExistence type="inferred from homology"/>
<dbReference type="RefSeq" id="YP_009297536.1">
    <property type="nucleotide sequence ID" value="NC_031177.1"/>
</dbReference>
<dbReference type="Gene3D" id="4.10.410.60">
    <property type="match status" value="1"/>
</dbReference>
<dbReference type="GO" id="GO:0003735">
    <property type="term" value="F:structural constituent of ribosome"/>
    <property type="evidence" value="ECO:0007669"/>
    <property type="project" value="InterPro"/>
</dbReference>